<gene>
    <name evidence="2" type="ORF">F2Q65_06885</name>
</gene>
<keyword evidence="1" id="KW-1133">Transmembrane helix</keyword>
<accession>A0A5M8FMV5</accession>
<keyword evidence="1" id="KW-0812">Transmembrane</keyword>
<dbReference type="RefSeq" id="WP_150091747.1">
    <property type="nucleotide sequence ID" value="NZ_JBFUOH010000034.1"/>
</dbReference>
<reference evidence="2 3" key="1">
    <citation type="submission" date="2019-09" db="EMBL/GenBank/DDBJ databases">
        <title>Whole-genome sequence of the purple sulfur bacterium Thiohalocapsa marina DSM 19078.</title>
        <authorList>
            <person name="Kyndt J.A."/>
            <person name="Meyer T.E."/>
        </authorList>
    </citation>
    <scope>NUCLEOTIDE SEQUENCE [LARGE SCALE GENOMIC DNA]</scope>
    <source>
        <strain evidence="2 3">DSM 19078</strain>
    </source>
</reference>
<name>A0A5M8FMV5_9GAMM</name>
<keyword evidence="1" id="KW-0472">Membrane</keyword>
<evidence type="ECO:0000313" key="2">
    <source>
        <dbReference type="EMBL" id="KAA6186077.1"/>
    </source>
</evidence>
<evidence type="ECO:0000256" key="1">
    <source>
        <dbReference type="SAM" id="Phobius"/>
    </source>
</evidence>
<sequence>MALFFALFLFTGYAGGAVRHTADNRIMLQLAPALLFFAMVIWLHVRGLACESMEEQANSDA</sequence>
<feature type="transmembrane region" description="Helical" evidence="1">
    <location>
        <begin position="26"/>
        <end position="45"/>
    </location>
</feature>
<keyword evidence="3" id="KW-1185">Reference proteome</keyword>
<organism evidence="2 3">
    <name type="scientific">Thiohalocapsa marina</name>
    <dbReference type="NCBI Taxonomy" id="424902"/>
    <lineage>
        <taxon>Bacteria</taxon>
        <taxon>Pseudomonadati</taxon>
        <taxon>Pseudomonadota</taxon>
        <taxon>Gammaproteobacteria</taxon>
        <taxon>Chromatiales</taxon>
        <taxon>Chromatiaceae</taxon>
        <taxon>Thiohalocapsa</taxon>
    </lineage>
</organism>
<dbReference type="Proteomes" id="UP000322981">
    <property type="component" value="Unassembled WGS sequence"/>
</dbReference>
<proteinExistence type="predicted"/>
<protein>
    <submittedName>
        <fullName evidence="2">Uncharacterized protein</fullName>
    </submittedName>
</protein>
<comment type="caution">
    <text evidence="2">The sequence shown here is derived from an EMBL/GenBank/DDBJ whole genome shotgun (WGS) entry which is preliminary data.</text>
</comment>
<evidence type="ECO:0000313" key="3">
    <source>
        <dbReference type="Proteomes" id="UP000322981"/>
    </source>
</evidence>
<dbReference type="AlphaFoldDB" id="A0A5M8FMV5"/>
<dbReference type="EMBL" id="VWXX01000006">
    <property type="protein sequence ID" value="KAA6186077.1"/>
    <property type="molecule type" value="Genomic_DNA"/>
</dbReference>